<name>A0A6A6K6G5_HEVBR</name>
<gene>
    <name evidence="1" type="ORF">GH714_015182</name>
</gene>
<dbReference type="AlphaFoldDB" id="A0A6A6K6G5"/>
<organism evidence="1 2">
    <name type="scientific">Hevea brasiliensis</name>
    <name type="common">Para rubber tree</name>
    <name type="synonym">Siphonia brasiliensis</name>
    <dbReference type="NCBI Taxonomy" id="3981"/>
    <lineage>
        <taxon>Eukaryota</taxon>
        <taxon>Viridiplantae</taxon>
        <taxon>Streptophyta</taxon>
        <taxon>Embryophyta</taxon>
        <taxon>Tracheophyta</taxon>
        <taxon>Spermatophyta</taxon>
        <taxon>Magnoliopsida</taxon>
        <taxon>eudicotyledons</taxon>
        <taxon>Gunneridae</taxon>
        <taxon>Pentapetalae</taxon>
        <taxon>rosids</taxon>
        <taxon>fabids</taxon>
        <taxon>Malpighiales</taxon>
        <taxon>Euphorbiaceae</taxon>
        <taxon>Crotonoideae</taxon>
        <taxon>Micrandreae</taxon>
        <taxon>Hevea</taxon>
    </lineage>
</organism>
<dbReference type="EMBL" id="JAAGAX010000018">
    <property type="protein sequence ID" value="KAF2283778.1"/>
    <property type="molecule type" value="Genomic_DNA"/>
</dbReference>
<dbReference type="Proteomes" id="UP000467840">
    <property type="component" value="Chromosome 12"/>
</dbReference>
<keyword evidence="2" id="KW-1185">Reference proteome</keyword>
<sequence>MLIEISHRDQPAPSSHVEIGLLPSLPIEISHRDQPTPSSHVEIGLLSSLPIEIGHRDQPAPSSHVEIGLLPRDHPTPSSHVEIGLRTLQRDVTMLRILRDSNSRLVIHQNNNSFSLDLSQI</sequence>
<reference evidence="1 2" key="1">
    <citation type="journal article" date="2020" name="Mol. Plant">
        <title>The Chromosome-Based Rubber Tree Genome Provides New Insights into Spurge Genome Evolution and Rubber Biosynthesis.</title>
        <authorList>
            <person name="Liu J."/>
            <person name="Shi C."/>
            <person name="Shi C.C."/>
            <person name="Li W."/>
            <person name="Zhang Q.J."/>
            <person name="Zhang Y."/>
            <person name="Li K."/>
            <person name="Lu H.F."/>
            <person name="Shi C."/>
            <person name="Zhu S.T."/>
            <person name="Xiao Z.Y."/>
            <person name="Nan H."/>
            <person name="Yue Y."/>
            <person name="Zhu X.G."/>
            <person name="Wu Y."/>
            <person name="Hong X.N."/>
            <person name="Fan G.Y."/>
            <person name="Tong Y."/>
            <person name="Zhang D."/>
            <person name="Mao C.L."/>
            <person name="Liu Y.L."/>
            <person name="Hao S.J."/>
            <person name="Liu W.Q."/>
            <person name="Lv M.Q."/>
            <person name="Zhang H.B."/>
            <person name="Liu Y."/>
            <person name="Hu-Tang G.R."/>
            <person name="Wang J.P."/>
            <person name="Wang J.H."/>
            <person name="Sun Y.H."/>
            <person name="Ni S.B."/>
            <person name="Chen W.B."/>
            <person name="Zhang X.C."/>
            <person name="Jiao Y.N."/>
            <person name="Eichler E.E."/>
            <person name="Li G.H."/>
            <person name="Liu X."/>
            <person name="Gao L.Z."/>
        </authorList>
    </citation>
    <scope>NUCLEOTIDE SEQUENCE [LARGE SCALE GENOMIC DNA]</scope>
    <source>
        <strain evidence="2">cv. GT1</strain>
        <tissue evidence="1">Leaf</tissue>
    </source>
</reference>
<evidence type="ECO:0000313" key="1">
    <source>
        <dbReference type="EMBL" id="KAF2283778.1"/>
    </source>
</evidence>
<comment type="caution">
    <text evidence="1">The sequence shown here is derived from an EMBL/GenBank/DDBJ whole genome shotgun (WGS) entry which is preliminary data.</text>
</comment>
<evidence type="ECO:0000313" key="2">
    <source>
        <dbReference type="Proteomes" id="UP000467840"/>
    </source>
</evidence>
<protein>
    <submittedName>
        <fullName evidence="1">Uncharacterized protein</fullName>
    </submittedName>
</protein>
<proteinExistence type="predicted"/>
<accession>A0A6A6K6G5</accession>